<organism evidence="1 2">
    <name type="scientific">Arthrobacter flavus</name>
    <dbReference type="NCBI Taxonomy" id="95172"/>
    <lineage>
        <taxon>Bacteria</taxon>
        <taxon>Bacillati</taxon>
        <taxon>Actinomycetota</taxon>
        <taxon>Actinomycetes</taxon>
        <taxon>Micrococcales</taxon>
        <taxon>Micrococcaceae</taxon>
        <taxon>Arthrobacter</taxon>
    </lineage>
</organism>
<accession>A0ABW4Q6W6</accession>
<gene>
    <name evidence="1" type="ORF">ACFSFX_07540</name>
</gene>
<name>A0ABW4Q6W6_9MICC</name>
<protein>
    <recommendedName>
        <fullName evidence="3">Antitoxin Xre/MbcA/ParS-like toxin-binding domain-containing protein</fullName>
    </recommendedName>
</protein>
<proteinExistence type="predicted"/>
<dbReference type="EMBL" id="JBHUGA010000012">
    <property type="protein sequence ID" value="MFD1846448.1"/>
    <property type="molecule type" value="Genomic_DNA"/>
</dbReference>
<evidence type="ECO:0000313" key="2">
    <source>
        <dbReference type="Proteomes" id="UP001597307"/>
    </source>
</evidence>
<reference evidence="2" key="1">
    <citation type="journal article" date="2019" name="Int. J. Syst. Evol. Microbiol.">
        <title>The Global Catalogue of Microorganisms (GCM) 10K type strain sequencing project: providing services to taxonomists for standard genome sequencing and annotation.</title>
        <authorList>
            <consortium name="The Broad Institute Genomics Platform"/>
            <consortium name="The Broad Institute Genome Sequencing Center for Infectious Disease"/>
            <person name="Wu L."/>
            <person name="Ma J."/>
        </authorList>
    </citation>
    <scope>NUCLEOTIDE SEQUENCE [LARGE SCALE GENOMIC DNA]</scope>
    <source>
        <strain evidence="2">JCM 11496</strain>
    </source>
</reference>
<evidence type="ECO:0008006" key="3">
    <source>
        <dbReference type="Google" id="ProtNLM"/>
    </source>
</evidence>
<dbReference type="Proteomes" id="UP001597307">
    <property type="component" value="Unassembled WGS sequence"/>
</dbReference>
<keyword evidence="2" id="KW-1185">Reference proteome</keyword>
<dbReference type="RefSeq" id="WP_343878171.1">
    <property type="nucleotide sequence ID" value="NZ_BAAAIJ010000011.1"/>
</dbReference>
<evidence type="ECO:0000313" key="1">
    <source>
        <dbReference type="EMBL" id="MFD1846448.1"/>
    </source>
</evidence>
<comment type="caution">
    <text evidence="1">The sequence shown here is derived from an EMBL/GenBank/DDBJ whole genome shotgun (WGS) entry which is preliminary data.</text>
</comment>
<sequence>MEKDGPLPNDYEAARMILAHKVFCLISRAEGPDLARLWFIGGNPWLGDETPVTAIREGRFDQVSGAATALIDGTFSS</sequence>